<dbReference type="PANTHER" id="PTHR11649:SF13">
    <property type="entry name" value="ENGB-TYPE G DOMAIN-CONTAINING PROTEIN"/>
    <property type="match status" value="1"/>
</dbReference>
<dbReference type="SUPFAM" id="SSF52540">
    <property type="entry name" value="P-loop containing nucleoside triphosphate hydrolases"/>
    <property type="match status" value="1"/>
</dbReference>
<sequence>MLVGSARFLIAARSVEQFPQPLEGEVCFAGRSNVGKSTLLNILFNQKLAKVSKTPGKTRTINFYLVNERYYFVDLPGYGYAAVSKAERQQWKKLIENYFSLRKDEIKLSVLLVDSRLTAQESDKIFVEYCEYYGLNLLIVLSKTDKLSEAQLKKVVQYFSDEFGSEVIPYSALTRRGVKEIVNRLAQALE</sequence>
<evidence type="ECO:0000256" key="5">
    <source>
        <dbReference type="ARBA" id="ARBA00022741"/>
    </source>
</evidence>
<proteinExistence type="inferred from homology"/>
<dbReference type="InterPro" id="IPR030393">
    <property type="entry name" value="G_ENGB_dom"/>
</dbReference>
<name>A0A0X1KQ16_9THEM</name>
<dbReference type="STRING" id="1123384.AJ81_02860"/>
<dbReference type="NCBIfam" id="TIGR03598">
    <property type="entry name" value="GTPase_YsxC"/>
    <property type="match status" value="1"/>
</dbReference>
<dbReference type="PANTHER" id="PTHR11649">
    <property type="entry name" value="MSS1/TRME-RELATED GTP-BINDING PROTEIN"/>
    <property type="match status" value="1"/>
</dbReference>
<dbReference type="HAMAP" id="MF_00321">
    <property type="entry name" value="GTPase_EngB"/>
    <property type="match status" value="1"/>
</dbReference>
<evidence type="ECO:0000313" key="13">
    <source>
        <dbReference type="Proteomes" id="UP000077469"/>
    </source>
</evidence>
<protein>
    <recommendedName>
        <fullName evidence="10">Probable GTP-binding protein EngB</fullName>
    </recommendedName>
</protein>
<organism evidence="12 13">
    <name type="scientific">Pseudothermotoga hypogea DSM 11164 = NBRC 106472</name>
    <dbReference type="NCBI Taxonomy" id="1123384"/>
    <lineage>
        <taxon>Bacteria</taxon>
        <taxon>Thermotogati</taxon>
        <taxon>Thermotogota</taxon>
        <taxon>Thermotogae</taxon>
        <taxon>Thermotogales</taxon>
        <taxon>Thermotogaceae</taxon>
        <taxon>Pseudothermotoga</taxon>
    </lineage>
</organism>
<dbReference type="RefSeq" id="WP_051368804.1">
    <property type="nucleotide sequence ID" value="NC_022795.1"/>
</dbReference>
<reference evidence="12 13" key="1">
    <citation type="submission" date="2014-01" db="EMBL/GenBank/DDBJ databases">
        <title>Genome sequencing of Thermotog hypogea.</title>
        <authorList>
            <person name="Zhang X."/>
            <person name="Alvare G."/>
            <person name="Fristensky B."/>
            <person name="Chen L."/>
            <person name="Suen T."/>
            <person name="Chen Q."/>
            <person name="Ma K."/>
        </authorList>
    </citation>
    <scope>NUCLEOTIDE SEQUENCE [LARGE SCALE GENOMIC DNA]</scope>
    <source>
        <strain evidence="12 13">DSM 11164</strain>
    </source>
</reference>
<dbReference type="NCBIfam" id="TIGR00231">
    <property type="entry name" value="small_GTP"/>
    <property type="match status" value="1"/>
</dbReference>
<evidence type="ECO:0000256" key="10">
    <source>
        <dbReference type="HAMAP-Rule" id="MF_00321"/>
    </source>
</evidence>
<keyword evidence="13" id="KW-1185">Reference proteome</keyword>
<evidence type="ECO:0000256" key="4">
    <source>
        <dbReference type="ARBA" id="ARBA00022723"/>
    </source>
</evidence>
<dbReference type="GO" id="GO:0005525">
    <property type="term" value="F:GTP binding"/>
    <property type="evidence" value="ECO:0007669"/>
    <property type="project" value="UniProtKB-UniRule"/>
</dbReference>
<dbReference type="GO" id="GO:0000917">
    <property type="term" value="P:division septum assembly"/>
    <property type="evidence" value="ECO:0007669"/>
    <property type="project" value="UniProtKB-KW"/>
</dbReference>
<dbReference type="CDD" id="cd01876">
    <property type="entry name" value="YihA_EngB"/>
    <property type="match status" value="1"/>
</dbReference>
<comment type="similarity">
    <text evidence="2 10">Belongs to the TRAFAC class TrmE-Era-EngA-EngB-Septin-like GTPase superfamily. EngB GTPase family.</text>
</comment>
<dbReference type="OrthoDB" id="9804921at2"/>
<dbReference type="Proteomes" id="UP000077469">
    <property type="component" value="Chromosome"/>
</dbReference>
<keyword evidence="5 10" id="KW-0547">Nucleotide-binding</keyword>
<dbReference type="GO" id="GO:0005829">
    <property type="term" value="C:cytosol"/>
    <property type="evidence" value="ECO:0007669"/>
    <property type="project" value="TreeGrafter"/>
</dbReference>
<dbReference type="GO" id="GO:0046872">
    <property type="term" value="F:metal ion binding"/>
    <property type="evidence" value="ECO:0007669"/>
    <property type="project" value="UniProtKB-KW"/>
</dbReference>
<keyword evidence="8 10" id="KW-0717">Septation</keyword>
<feature type="domain" description="EngB-type G" evidence="11">
    <location>
        <begin position="22"/>
        <end position="190"/>
    </location>
</feature>
<evidence type="ECO:0000256" key="2">
    <source>
        <dbReference type="ARBA" id="ARBA00009638"/>
    </source>
</evidence>
<dbReference type="Gene3D" id="3.40.50.300">
    <property type="entry name" value="P-loop containing nucleotide triphosphate hydrolases"/>
    <property type="match status" value="1"/>
</dbReference>
<evidence type="ECO:0000256" key="3">
    <source>
        <dbReference type="ARBA" id="ARBA00022618"/>
    </source>
</evidence>
<comment type="function">
    <text evidence="10">Necessary for normal cell division and for the maintenance of normal septation.</text>
</comment>
<dbReference type="InterPro" id="IPR019987">
    <property type="entry name" value="GTP-bd_ribosome_bio_YsxC"/>
</dbReference>
<dbReference type="PROSITE" id="PS51706">
    <property type="entry name" value="G_ENGB"/>
    <property type="match status" value="1"/>
</dbReference>
<evidence type="ECO:0000313" key="12">
    <source>
        <dbReference type="EMBL" id="AJC73321.1"/>
    </source>
</evidence>
<dbReference type="AlphaFoldDB" id="A0A0X1KQ16"/>
<evidence type="ECO:0000259" key="11">
    <source>
        <dbReference type="PROSITE" id="PS51706"/>
    </source>
</evidence>
<gene>
    <name evidence="10" type="primary">engB</name>
    <name evidence="12" type="ORF">AJ81_02860</name>
</gene>
<keyword evidence="7 10" id="KW-0342">GTP-binding</keyword>
<dbReference type="InterPro" id="IPR006073">
    <property type="entry name" value="GTP-bd"/>
</dbReference>
<accession>A0A0X1KQ16</accession>
<keyword evidence="4" id="KW-0479">Metal-binding</keyword>
<dbReference type="EMBL" id="CP007141">
    <property type="protein sequence ID" value="AJC73321.1"/>
    <property type="molecule type" value="Genomic_DNA"/>
</dbReference>
<evidence type="ECO:0000256" key="7">
    <source>
        <dbReference type="ARBA" id="ARBA00023134"/>
    </source>
</evidence>
<comment type="cofactor">
    <cofactor evidence="1">
        <name>Mg(2+)</name>
        <dbReference type="ChEBI" id="CHEBI:18420"/>
    </cofactor>
</comment>
<evidence type="ECO:0000256" key="6">
    <source>
        <dbReference type="ARBA" id="ARBA00022842"/>
    </source>
</evidence>
<keyword evidence="6" id="KW-0460">Magnesium</keyword>
<dbReference type="Pfam" id="PF01926">
    <property type="entry name" value="MMR_HSR1"/>
    <property type="match status" value="1"/>
</dbReference>
<evidence type="ECO:0000256" key="1">
    <source>
        <dbReference type="ARBA" id="ARBA00001946"/>
    </source>
</evidence>
<evidence type="ECO:0000256" key="9">
    <source>
        <dbReference type="ARBA" id="ARBA00023306"/>
    </source>
</evidence>
<dbReference type="InterPro" id="IPR005225">
    <property type="entry name" value="Small_GTP-bd"/>
</dbReference>
<dbReference type="InterPro" id="IPR027417">
    <property type="entry name" value="P-loop_NTPase"/>
</dbReference>
<keyword evidence="9 10" id="KW-0131">Cell cycle</keyword>
<dbReference type="PATRIC" id="fig|1123384.7.peg.563"/>
<dbReference type="KEGG" id="phy:AJ81_02860"/>
<evidence type="ECO:0000256" key="8">
    <source>
        <dbReference type="ARBA" id="ARBA00023210"/>
    </source>
</evidence>
<keyword evidence="3 10" id="KW-0132">Cell division</keyword>
<dbReference type="PaxDb" id="1123384-AJ81_02860"/>